<evidence type="ECO:0000313" key="2">
    <source>
        <dbReference type="EMBL" id="PXF40520.1"/>
    </source>
</evidence>
<feature type="region of interest" description="Disordered" evidence="1">
    <location>
        <begin position="29"/>
        <end position="68"/>
    </location>
</feature>
<gene>
    <name evidence="2" type="ORF">BWQ96_09773</name>
</gene>
<sequence>MGIFTLVDNPEQLLRQSTPSELRRRLEIMRLHGSQGGPLHPQGNKSADRHPTKPSQQLPTPTEESESLHDGLMITLKPLLESLVAQEVGRRIAERVNVEMNSRLDLFVHRGASHITNSGVLDGAIATSVSTAVHC</sequence>
<organism evidence="2 3">
    <name type="scientific">Gracilariopsis chorda</name>
    <dbReference type="NCBI Taxonomy" id="448386"/>
    <lineage>
        <taxon>Eukaryota</taxon>
        <taxon>Rhodophyta</taxon>
        <taxon>Florideophyceae</taxon>
        <taxon>Rhodymeniophycidae</taxon>
        <taxon>Gracilariales</taxon>
        <taxon>Gracilariaceae</taxon>
        <taxon>Gracilariopsis</taxon>
    </lineage>
</organism>
<proteinExistence type="predicted"/>
<accession>A0A2V3IHB0</accession>
<reference evidence="2 3" key="1">
    <citation type="journal article" date="2018" name="Mol. Biol. Evol.">
        <title>Analysis of the draft genome of the red seaweed Gracilariopsis chorda provides insights into genome size evolution in Rhodophyta.</title>
        <authorList>
            <person name="Lee J."/>
            <person name="Yang E.C."/>
            <person name="Graf L."/>
            <person name="Yang J.H."/>
            <person name="Qiu H."/>
            <person name="Zel Zion U."/>
            <person name="Chan C.X."/>
            <person name="Stephens T.G."/>
            <person name="Weber A.P.M."/>
            <person name="Boo G.H."/>
            <person name="Boo S.M."/>
            <person name="Kim K.M."/>
            <person name="Shin Y."/>
            <person name="Jung M."/>
            <person name="Lee S.J."/>
            <person name="Yim H.S."/>
            <person name="Lee J.H."/>
            <person name="Bhattacharya D."/>
            <person name="Yoon H.S."/>
        </authorList>
    </citation>
    <scope>NUCLEOTIDE SEQUENCE [LARGE SCALE GENOMIC DNA]</scope>
    <source>
        <strain evidence="2 3">SKKU-2015</strain>
        <tissue evidence="2">Whole body</tissue>
    </source>
</reference>
<comment type="caution">
    <text evidence="2">The sequence shown here is derived from an EMBL/GenBank/DDBJ whole genome shotgun (WGS) entry which is preliminary data.</text>
</comment>
<dbReference type="AlphaFoldDB" id="A0A2V3IHB0"/>
<dbReference type="Proteomes" id="UP000247409">
    <property type="component" value="Unassembled WGS sequence"/>
</dbReference>
<evidence type="ECO:0000256" key="1">
    <source>
        <dbReference type="SAM" id="MobiDB-lite"/>
    </source>
</evidence>
<feature type="compositionally biased region" description="Polar residues" evidence="1">
    <location>
        <begin position="53"/>
        <end position="62"/>
    </location>
</feature>
<protein>
    <submittedName>
        <fullName evidence="2">Uncharacterized protein</fullName>
    </submittedName>
</protein>
<keyword evidence="3" id="KW-1185">Reference proteome</keyword>
<name>A0A2V3IHB0_9FLOR</name>
<evidence type="ECO:0000313" key="3">
    <source>
        <dbReference type="Proteomes" id="UP000247409"/>
    </source>
</evidence>
<dbReference type="EMBL" id="NBIV01000288">
    <property type="protein sequence ID" value="PXF40520.1"/>
    <property type="molecule type" value="Genomic_DNA"/>
</dbReference>